<protein>
    <submittedName>
        <fullName evidence="1">Uncharacterized protein</fullName>
    </submittedName>
</protein>
<accession>A0AAE5EQT3</accession>
<gene>
    <name evidence="1" type="ORF">IX92_28575</name>
</gene>
<name>A0AAE5EQT3_9VIBR</name>
<dbReference type="RefSeq" id="WP_040122617.1">
    <property type="nucleotide sequence ID" value="NZ_CP009266.1"/>
</dbReference>
<keyword evidence="2" id="KW-1185">Reference proteome</keyword>
<proteinExistence type="predicted"/>
<dbReference type="GeneID" id="93944989"/>
<keyword evidence="1" id="KW-0614">Plasmid</keyword>
<dbReference type="Proteomes" id="UP000030081">
    <property type="component" value="Plasmid p319"/>
</dbReference>
<sequence>MRMEPIYECINTRCAYPISQVLIHPEYLQKPKQRSMHLHSQLELRRFVGQSSPVERCLSPTDTVMLLHGITLILCARWGKKWLQRECTPATLNQFKMITCHCVGTMQLPRRDTRRVTMTLGVERCLTAGHPMQLACFANFHDQLDAHIQIELEAEQ</sequence>
<dbReference type="KEGG" id="vct:JV59_25660"/>
<organism evidence="1 2">
    <name type="scientific">Vibrio coralliilyticus</name>
    <dbReference type="NCBI Taxonomy" id="190893"/>
    <lineage>
        <taxon>Bacteria</taxon>
        <taxon>Pseudomonadati</taxon>
        <taxon>Pseudomonadota</taxon>
        <taxon>Gammaproteobacteria</taxon>
        <taxon>Vibrionales</taxon>
        <taxon>Vibrionaceae</taxon>
        <taxon>Vibrio</taxon>
    </lineage>
</organism>
<evidence type="ECO:0000313" key="2">
    <source>
        <dbReference type="Proteomes" id="UP000030081"/>
    </source>
</evidence>
<dbReference type="KEGG" id="vcy:IX92_28575"/>
<reference evidence="1 2" key="1">
    <citation type="submission" date="2014-10" db="EMBL/GenBank/DDBJ databases">
        <title>The Complete Genome Sequence for the Shellfish Pathogen Vibrio coralliilyticus RE98 Isolated from a Shellfish Hatchery.</title>
        <authorList>
            <person name="Richards G.P."/>
            <person name="Bono J.L."/>
            <person name="Watson M.A."/>
            <person name="Needleman D.S."/>
        </authorList>
    </citation>
    <scope>NUCLEOTIDE SEQUENCE [LARGE SCALE GENOMIC DNA]</scope>
    <source>
        <strain evidence="1 2">RE98</strain>
        <plasmid evidence="1 2">p319</plasmid>
    </source>
</reference>
<dbReference type="AlphaFoldDB" id="A0AAE5EQT3"/>
<geneLocation type="plasmid" evidence="1 2">
    <name>p319</name>
</geneLocation>
<dbReference type="EMBL" id="CP009620">
    <property type="protein sequence ID" value="AIW22977.1"/>
    <property type="molecule type" value="Genomic_DNA"/>
</dbReference>
<evidence type="ECO:0000313" key="1">
    <source>
        <dbReference type="EMBL" id="AIW22977.1"/>
    </source>
</evidence>